<evidence type="ECO:0000313" key="3">
    <source>
        <dbReference type="Proteomes" id="UP001642484"/>
    </source>
</evidence>
<comment type="caution">
    <text evidence="2">The sequence shown here is derived from an EMBL/GenBank/DDBJ whole genome shotgun (WGS) entry which is preliminary data.</text>
</comment>
<proteinExistence type="predicted"/>
<protein>
    <submittedName>
        <fullName evidence="2">Uncharacterized protein</fullName>
    </submittedName>
</protein>
<feature type="region of interest" description="Disordered" evidence="1">
    <location>
        <begin position="1"/>
        <end position="53"/>
    </location>
</feature>
<sequence>MEDARAEDDVPRPPAGPPPPADARAEDDVPRPPAFPPPSARQRDNVNHAPPPVEDRYEFTFVGAESTYGALTQVDTMSFSGTEWFVCNKTQNERFRFVWADSNLDAGPEREEACFNILYFKHAHVDEYAVVKNIRSIQVNASFNKPSMSPTGNCFLNFQLLLNQPNGCTVILSTEKGVEWQGRTKLGALLDSAMCWVRFTGLCTRQEIEEGYKHWELDGYAMFSCRSLTIAMVMPPEPQEEARPSSMKRKRP</sequence>
<keyword evidence="3" id="KW-1185">Reference proteome</keyword>
<reference evidence="2 3" key="1">
    <citation type="submission" date="2024-02" db="EMBL/GenBank/DDBJ databases">
        <authorList>
            <person name="Chen Y."/>
            <person name="Shah S."/>
            <person name="Dougan E. K."/>
            <person name="Thang M."/>
            <person name="Chan C."/>
        </authorList>
    </citation>
    <scope>NUCLEOTIDE SEQUENCE [LARGE SCALE GENOMIC DNA]</scope>
</reference>
<evidence type="ECO:0000256" key="1">
    <source>
        <dbReference type="SAM" id="MobiDB-lite"/>
    </source>
</evidence>
<name>A0ABP0RBD6_9DINO</name>
<gene>
    <name evidence="2" type="ORF">CCMP2556_LOCUS46052</name>
</gene>
<feature type="compositionally biased region" description="Pro residues" evidence="1">
    <location>
        <begin position="12"/>
        <end position="21"/>
    </location>
</feature>
<accession>A0ABP0RBD6</accession>
<dbReference type="Proteomes" id="UP001642484">
    <property type="component" value="Unassembled WGS sequence"/>
</dbReference>
<organism evidence="2 3">
    <name type="scientific">Durusdinium trenchii</name>
    <dbReference type="NCBI Taxonomy" id="1381693"/>
    <lineage>
        <taxon>Eukaryota</taxon>
        <taxon>Sar</taxon>
        <taxon>Alveolata</taxon>
        <taxon>Dinophyceae</taxon>
        <taxon>Suessiales</taxon>
        <taxon>Symbiodiniaceae</taxon>
        <taxon>Durusdinium</taxon>
    </lineage>
</organism>
<evidence type="ECO:0000313" key="2">
    <source>
        <dbReference type="EMBL" id="CAK9096910.1"/>
    </source>
</evidence>
<dbReference type="EMBL" id="CAXAMN010025679">
    <property type="protein sequence ID" value="CAK9096910.1"/>
    <property type="molecule type" value="Genomic_DNA"/>
</dbReference>
<feature type="non-terminal residue" evidence="2">
    <location>
        <position position="252"/>
    </location>
</feature>